<keyword evidence="2" id="KW-1185">Reference proteome</keyword>
<dbReference type="Proteomes" id="UP000054324">
    <property type="component" value="Unassembled WGS sequence"/>
</dbReference>
<dbReference type="GeneID" id="20330456"/>
<proteinExistence type="predicted"/>
<evidence type="ECO:0000313" key="1">
    <source>
        <dbReference type="EMBL" id="KER18099.1"/>
    </source>
</evidence>
<reference evidence="1 2" key="1">
    <citation type="submission" date="2013-11" db="EMBL/GenBank/DDBJ databases">
        <title>Opisthorchis viverrini - life in the bile duct.</title>
        <authorList>
            <person name="Young N.D."/>
            <person name="Nagarajan N."/>
            <person name="Lin S.J."/>
            <person name="Korhonen P.K."/>
            <person name="Jex A.R."/>
            <person name="Hall R.S."/>
            <person name="Safavi-Hemami H."/>
            <person name="Kaewkong W."/>
            <person name="Bertrand D."/>
            <person name="Gao S."/>
            <person name="Seet Q."/>
            <person name="Wongkham S."/>
            <person name="Teh B.T."/>
            <person name="Wongkham C."/>
            <person name="Intapan P.M."/>
            <person name="Maleewong W."/>
            <person name="Yang X."/>
            <person name="Hu M."/>
            <person name="Wang Z."/>
            <person name="Hofmann A."/>
            <person name="Sternberg P.W."/>
            <person name="Tan P."/>
            <person name="Wang J."/>
            <person name="Gasser R.B."/>
        </authorList>
    </citation>
    <scope>NUCLEOTIDE SEQUENCE [LARGE SCALE GENOMIC DNA]</scope>
</reference>
<dbReference type="RefSeq" id="XP_009178154.1">
    <property type="nucleotide sequence ID" value="XM_009179890.1"/>
</dbReference>
<dbReference type="OrthoDB" id="10318823at2759"/>
<feature type="non-terminal residue" evidence="1">
    <location>
        <position position="63"/>
    </location>
</feature>
<dbReference type="KEGG" id="ovi:T265_16291"/>
<protein>
    <submittedName>
        <fullName evidence="1">Uncharacterized protein</fullName>
    </submittedName>
</protein>
<dbReference type="AlphaFoldDB" id="A0A074ZS17"/>
<gene>
    <name evidence="1" type="ORF">T265_16291</name>
</gene>
<accession>A0A074ZS17</accession>
<dbReference type="CTD" id="20330456"/>
<sequence length="63" mass="7184">MGLLDDVWNMYPLYANRVNGEWVLAFNGESLEGKQGEMSIDEFLMTTLRDSTKVDPAFSFSFV</sequence>
<evidence type="ECO:0000313" key="2">
    <source>
        <dbReference type="Proteomes" id="UP000054324"/>
    </source>
</evidence>
<organism evidence="1 2">
    <name type="scientific">Opisthorchis viverrini</name>
    <name type="common">Southeast Asian liver fluke</name>
    <dbReference type="NCBI Taxonomy" id="6198"/>
    <lineage>
        <taxon>Eukaryota</taxon>
        <taxon>Metazoa</taxon>
        <taxon>Spiralia</taxon>
        <taxon>Lophotrochozoa</taxon>
        <taxon>Platyhelminthes</taxon>
        <taxon>Trematoda</taxon>
        <taxon>Digenea</taxon>
        <taxon>Opisthorchiida</taxon>
        <taxon>Opisthorchiata</taxon>
        <taxon>Opisthorchiidae</taxon>
        <taxon>Opisthorchis</taxon>
    </lineage>
</organism>
<name>A0A074ZS17_OPIVI</name>
<dbReference type="EMBL" id="KL611427">
    <property type="protein sequence ID" value="KER18099.1"/>
    <property type="molecule type" value="Genomic_DNA"/>
</dbReference>